<dbReference type="Gene3D" id="3.40.50.1820">
    <property type="entry name" value="alpha/beta hydrolase"/>
    <property type="match status" value="1"/>
</dbReference>
<dbReference type="PANTHER" id="PTHR46238">
    <property type="entry name" value="REVERSE TRANSCRIPTASE DOMAIN-CONTAINING PROTEIN"/>
    <property type="match status" value="1"/>
</dbReference>
<accession>A0A0D6LFC0</accession>
<evidence type="ECO:0008006" key="3">
    <source>
        <dbReference type="Google" id="ProtNLM"/>
    </source>
</evidence>
<name>A0A0D6LFC0_9BILA</name>
<dbReference type="AlphaFoldDB" id="A0A0D6LFC0"/>
<organism evidence="1 2">
    <name type="scientific">Ancylostoma ceylanicum</name>
    <dbReference type="NCBI Taxonomy" id="53326"/>
    <lineage>
        <taxon>Eukaryota</taxon>
        <taxon>Metazoa</taxon>
        <taxon>Ecdysozoa</taxon>
        <taxon>Nematoda</taxon>
        <taxon>Chromadorea</taxon>
        <taxon>Rhabditida</taxon>
        <taxon>Rhabditina</taxon>
        <taxon>Rhabditomorpha</taxon>
        <taxon>Strongyloidea</taxon>
        <taxon>Ancylostomatidae</taxon>
        <taxon>Ancylostomatinae</taxon>
        <taxon>Ancylostoma</taxon>
    </lineage>
</organism>
<evidence type="ECO:0000313" key="1">
    <source>
        <dbReference type="EMBL" id="EPB66342.1"/>
    </source>
</evidence>
<dbReference type="EMBL" id="KE126220">
    <property type="protein sequence ID" value="EPB66342.1"/>
    <property type="molecule type" value="Genomic_DNA"/>
</dbReference>
<sequence length="172" mass="19925">MAKYDLESMIDKALNVSGQQQLYYIGHSQGTLTMFSKLSMDSAFSDKVTGVMCDKKVPLKLKSKIYRTVVRPVALYRAECWPTTLKHEQTLHTMEMRMLRWTRGITRLDRVRNEDVRSMFGVAPITAKMRDARLCWYSHGLKGVNRGSKMTRVERQILSQDCTPFRREAPNT</sequence>
<dbReference type="PANTHER" id="PTHR46238:SF8">
    <property type="entry name" value="ENDONUCLEASE_EXONUCLEASE_PHOSPHATASE DOMAIN-CONTAINING PROTEIN"/>
    <property type="match status" value="1"/>
</dbReference>
<gene>
    <name evidence="1" type="ORF">ANCCEY_14566</name>
</gene>
<reference evidence="1 2" key="1">
    <citation type="submission" date="2013-05" db="EMBL/GenBank/DDBJ databases">
        <title>Draft genome of the parasitic nematode Anyclostoma ceylanicum.</title>
        <authorList>
            <person name="Mitreva M."/>
        </authorList>
    </citation>
    <scope>NUCLEOTIDE SEQUENCE [LARGE SCALE GENOMIC DNA]</scope>
</reference>
<dbReference type="InterPro" id="IPR029058">
    <property type="entry name" value="AB_hydrolase_fold"/>
</dbReference>
<dbReference type="Proteomes" id="UP000054495">
    <property type="component" value="Unassembled WGS sequence"/>
</dbReference>
<evidence type="ECO:0000313" key="2">
    <source>
        <dbReference type="Proteomes" id="UP000054495"/>
    </source>
</evidence>
<dbReference type="SUPFAM" id="SSF53474">
    <property type="entry name" value="alpha/beta-Hydrolases"/>
    <property type="match status" value="1"/>
</dbReference>
<keyword evidence="2" id="KW-1185">Reference proteome</keyword>
<proteinExistence type="predicted"/>
<protein>
    <recommendedName>
        <fullName evidence="3">AB hydrolase-1 domain-containing protein</fullName>
    </recommendedName>
</protein>